<dbReference type="InterPro" id="IPR016035">
    <property type="entry name" value="Acyl_Trfase/lysoPLipase"/>
</dbReference>
<evidence type="ECO:0000259" key="2">
    <source>
        <dbReference type="Pfam" id="PF01734"/>
    </source>
</evidence>
<comment type="caution">
    <text evidence="3">The sequence shown here is derived from an EMBL/GenBank/DDBJ whole genome shotgun (WGS) entry which is preliminary data.</text>
</comment>
<protein>
    <submittedName>
        <fullName evidence="3">Patatin-like phospholipase</fullName>
    </submittedName>
</protein>
<sequence length="395" mass="45105">MKQDGLNIGFSGGGFRASYYCLGGYRRLVELGLDHKVQGITSVSGGSITAGAVMKALADGPFTDVKDFDDRVTKPMTDMGLVNIRRKLFWKLLRRPHKLWAPRLNLSMMFPEMLKKEIYGNIKMNELPHAPLWNCNAACLNTMKGFYFNAFSMEGEKIGRSKDIDSISVAFAVAVSAAYPMIFAPVRLSTKGLTFIDTDGTSSYPDVLPEYLYLTDGGVFDNLGTNSILQEEGDFITMDASDRNRIWPPGYKSSFPTRTLRILNISMSEMIYLRREILSKEHDRRGIQIILEDNTEEFIKKQKSFHSIQRLAWDYKKYKRVEELAGYLRTDLDAFNEVEMSVLQWIGAVRMDAALKLLYPEEIPAGKWKETPAFPFEDIRYVEKVLKEGEKRVLW</sequence>
<proteinExistence type="predicted"/>
<dbReference type="EMBL" id="RAPK01000010">
    <property type="protein sequence ID" value="RKD71284.1"/>
    <property type="molecule type" value="Genomic_DNA"/>
</dbReference>
<dbReference type="OrthoDB" id="9813090at2"/>
<accession>A0A419V012</accession>
<keyword evidence="1" id="KW-0443">Lipid metabolism</keyword>
<dbReference type="SUPFAM" id="SSF52151">
    <property type="entry name" value="FabD/lysophospholipase-like"/>
    <property type="match status" value="1"/>
</dbReference>
<dbReference type="RefSeq" id="WP_120193827.1">
    <property type="nucleotide sequence ID" value="NZ_RAPK01000010.1"/>
</dbReference>
<evidence type="ECO:0000313" key="4">
    <source>
        <dbReference type="Proteomes" id="UP000285120"/>
    </source>
</evidence>
<evidence type="ECO:0000256" key="1">
    <source>
        <dbReference type="ARBA" id="ARBA00023098"/>
    </source>
</evidence>
<dbReference type="Pfam" id="PF01734">
    <property type="entry name" value="Patatin"/>
    <property type="match status" value="1"/>
</dbReference>
<reference evidence="3 4" key="1">
    <citation type="submission" date="2018-09" db="EMBL/GenBank/DDBJ databases">
        <title>Genomic Encyclopedia of Archaeal and Bacterial Type Strains, Phase II (KMG-II): from individual species to whole genera.</title>
        <authorList>
            <person name="Goeker M."/>
        </authorList>
    </citation>
    <scope>NUCLEOTIDE SEQUENCE [LARGE SCALE GENOMIC DNA]</scope>
    <source>
        <strain evidence="3 4">DSM 17008</strain>
    </source>
</reference>
<dbReference type="GO" id="GO:0006629">
    <property type="term" value="P:lipid metabolic process"/>
    <property type="evidence" value="ECO:0007669"/>
    <property type="project" value="UniProtKB-KW"/>
</dbReference>
<gene>
    <name evidence="3" type="ORF">ATL39_2680</name>
</gene>
<keyword evidence="4" id="KW-1185">Reference proteome</keyword>
<organism evidence="3 4">
    <name type="scientific">Sinobaca qinghaiensis</name>
    <dbReference type="NCBI Taxonomy" id="342944"/>
    <lineage>
        <taxon>Bacteria</taxon>
        <taxon>Bacillati</taxon>
        <taxon>Bacillota</taxon>
        <taxon>Bacilli</taxon>
        <taxon>Bacillales</taxon>
        <taxon>Sporolactobacillaceae</taxon>
        <taxon>Sinobaca</taxon>
    </lineage>
</organism>
<feature type="domain" description="PNPLA" evidence="2">
    <location>
        <begin position="10"/>
        <end position="225"/>
    </location>
</feature>
<name>A0A419V012_9BACL</name>
<dbReference type="AlphaFoldDB" id="A0A419V012"/>
<dbReference type="Gene3D" id="3.40.1090.10">
    <property type="entry name" value="Cytosolic phospholipase A2 catalytic domain"/>
    <property type="match status" value="2"/>
</dbReference>
<dbReference type="Proteomes" id="UP000285120">
    <property type="component" value="Unassembled WGS sequence"/>
</dbReference>
<dbReference type="InterPro" id="IPR002641">
    <property type="entry name" value="PNPLA_dom"/>
</dbReference>
<evidence type="ECO:0000313" key="3">
    <source>
        <dbReference type="EMBL" id="RKD71284.1"/>
    </source>
</evidence>